<evidence type="ECO:0000313" key="2">
    <source>
        <dbReference type="Proteomes" id="UP000805193"/>
    </source>
</evidence>
<organism evidence="1 2">
    <name type="scientific">Ixodes persulcatus</name>
    <name type="common">Taiga tick</name>
    <dbReference type="NCBI Taxonomy" id="34615"/>
    <lineage>
        <taxon>Eukaryota</taxon>
        <taxon>Metazoa</taxon>
        <taxon>Ecdysozoa</taxon>
        <taxon>Arthropoda</taxon>
        <taxon>Chelicerata</taxon>
        <taxon>Arachnida</taxon>
        <taxon>Acari</taxon>
        <taxon>Parasitiformes</taxon>
        <taxon>Ixodida</taxon>
        <taxon>Ixodoidea</taxon>
        <taxon>Ixodidae</taxon>
        <taxon>Ixodinae</taxon>
        <taxon>Ixodes</taxon>
    </lineage>
</organism>
<evidence type="ECO:0000313" key="1">
    <source>
        <dbReference type="EMBL" id="KAG0433066.1"/>
    </source>
</evidence>
<gene>
    <name evidence="1" type="ORF">HPB47_020255</name>
</gene>
<accession>A0AC60QGV8</accession>
<dbReference type="EMBL" id="JABSTQ010009088">
    <property type="protein sequence ID" value="KAG0433066.1"/>
    <property type="molecule type" value="Genomic_DNA"/>
</dbReference>
<reference evidence="1 2" key="1">
    <citation type="journal article" date="2020" name="Cell">
        <title>Large-Scale Comparative Analyses of Tick Genomes Elucidate Their Genetic Diversity and Vector Capacities.</title>
        <authorList>
            <consortium name="Tick Genome and Microbiome Consortium (TIGMIC)"/>
            <person name="Jia N."/>
            <person name="Wang J."/>
            <person name="Shi W."/>
            <person name="Du L."/>
            <person name="Sun Y."/>
            <person name="Zhan W."/>
            <person name="Jiang J.F."/>
            <person name="Wang Q."/>
            <person name="Zhang B."/>
            <person name="Ji P."/>
            <person name="Bell-Sakyi L."/>
            <person name="Cui X.M."/>
            <person name="Yuan T.T."/>
            <person name="Jiang B.G."/>
            <person name="Yang W.F."/>
            <person name="Lam T.T."/>
            <person name="Chang Q.C."/>
            <person name="Ding S.J."/>
            <person name="Wang X.J."/>
            <person name="Zhu J.G."/>
            <person name="Ruan X.D."/>
            <person name="Zhao L."/>
            <person name="Wei J.T."/>
            <person name="Ye R.Z."/>
            <person name="Que T.C."/>
            <person name="Du C.H."/>
            <person name="Zhou Y.H."/>
            <person name="Cheng J.X."/>
            <person name="Dai P.F."/>
            <person name="Guo W.B."/>
            <person name="Han X.H."/>
            <person name="Huang E.J."/>
            <person name="Li L.F."/>
            <person name="Wei W."/>
            <person name="Gao Y.C."/>
            <person name="Liu J.Z."/>
            <person name="Shao H.Z."/>
            <person name="Wang X."/>
            <person name="Wang C.C."/>
            <person name="Yang T.C."/>
            <person name="Huo Q.B."/>
            <person name="Li W."/>
            <person name="Chen H.Y."/>
            <person name="Chen S.E."/>
            <person name="Zhou L.G."/>
            <person name="Ni X.B."/>
            <person name="Tian J.H."/>
            <person name="Sheng Y."/>
            <person name="Liu T."/>
            <person name="Pan Y.S."/>
            <person name="Xia L.Y."/>
            <person name="Li J."/>
            <person name="Zhao F."/>
            <person name="Cao W.C."/>
        </authorList>
    </citation>
    <scope>NUCLEOTIDE SEQUENCE [LARGE SCALE GENOMIC DNA]</scope>
    <source>
        <strain evidence="1">Iper-2018</strain>
    </source>
</reference>
<name>A0AC60QGV8_IXOPE</name>
<sequence>MLLHERCGAGRDIDPEPYARPAGPASGPRPHRGSTGRLDLEGGSEPCRGPSPSLVVLEVALLNAAASD</sequence>
<dbReference type="Proteomes" id="UP000805193">
    <property type="component" value="Unassembled WGS sequence"/>
</dbReference>
<protein>
    <submittedName>
        <fullName evidence="1">Uncharacterized protein</fullName>
    </submittedName>
</protein>
<proteinExistence type="predicted"/>
<keyword evidence="2" id="KW-1185">Reference proteome</keyword>
<comment type="caution">
    <text evidence="1">The sequence shown here is derived from an EMBL/GenBank/DDBJ whole genome shotgun (WGS) entry which is preliminary data.</text>
</comment>